<evidence type="ECO:0000313" key="5">
    <source>
        <dbReference type="EMBL" id="UNK45285.1"/>
    </source>
</evidence>
<dbReference type="NCBIfam" id="NF041155">
    <property type="entry name" value="encap_f1"/>
    <property type="match status" value="1"/>
</dbReference>
<evidence type="ECO:0000256" key="3">
    <source>
        <dbReference type="ARBA" id="ARBA00033787"/>
    </source>
</evidence>
<dbReference type="Gene3D" id="3.30.2400.30">
    <property type="match status" value="1"/>
</dbReference>
<evidence type="ECO:0000256" key="1">
    <source>
        <dbReference type="ARBA" id="ARBA00033738"/>
    </source>
</evidence>
<evidence type="ECO:0000256" key="2">
    <source>
        <dbReference type="ARBA" id="ARBA00033743"/>
    </source>
</evidence>
<comment type="subcellular location">
    <subcellularLocation>
        <location evidence="1">Encapsulin nanocompartment</location>
    </subcellularLocation>
</comment>
<dbReference type="PANTHER" id="PTHR37165:SF1">
    <property type="entry name" value="TYPE 1 ENCAPSULIN SHELL PROTEIN"/>
    <property type="match status" value="1"/>
</dbReference>
<dbReference type="Proteomes" id="UP000829069">
    <property type="component" value="Chromosome"/>
</dbReference>
<dbReference type="RefSeq" id="WP_127513558.1">
    <property type="nucleotide sequence ID" value="NZ_CP093326.1"/>
</dbReference>
<dbReference type="Gene3D" id="3.30.2320.10">
    <property type="entry name" value="hypothetical protein PF0899 domain"/>
    <property type="match status" value="1"/>
</dbReference>
<keyword evidence="3" id="KW-1284">Encapsulin nanocompartment</keyword>
<comment type="similarity">
    <text evidence="2">Belongs to the encapsulin family. Family 1 subfamily.</text>
</comment>
<organism evidence="5 6">
    <name type="scientific">Arthrobacter sulfonylureivorans</name>
    <dbReference type="NCBI Taxonomy" id="2486855"/>
    <lineage>
        <taxon>Bacteria</taxon>
        <taxon>Bacillati</taxon>
        <taxon>Actinomycetota</taxon>
        <taxon>Actinomycetes</taxon>
        <taxon>Micrococcales</taxon>
        <taxon>Micrococcaceae</taxon>
        <taxon>Arthrobacter</taxon>
    </lineage>
</organism>
<name>A0ABY3W4X3_9MICC</name>
<dbReference type="PANTHER" id="PTHR37165">
    <property type="entry name" value="PEPTIDASE U56 FAMILY"/>
    <property type="match status" value="1"/>
</dbReference>
<dbReference type="InterPro" id="IPR051429">
    <property type="entry name" value="Encapsulin_nc"/>
</dbReference>
<reference evidence="5 6" key="1">
    <citation type="submission" date="2022-03" db="EMBL/GenBank/DDBJ databases">
        <title>Isotopic signatures of nitrous oxide derived from detoxification processes.</title>
        <authorList>
            <person name="Behrendt U."/>
            <person name="Buchen C."/>
            <person name="Well R."/>
            <person name="Ulrich A."/>
            <person name="Rohe L."/>
            <person name="Kolb S."/>
            <person name="Schloter M."/>
            <person name="Horn M.A."/>
            <person name="Augustin J."/>
        </authorList>
    </citation>
    <scope>NUCLEOTIDE SEQUENCE [LARGE SCALE GENOMIC DNA]</scope>
    <source>
        <strain evidence="5 6">S4-C24</strain>
    </source>
</reference>
<dbReference type="InterPro" id="IPR007544">
    <property type="entry name" value="ENCAP"/>
</dbReference>
<gene>
    <name evidence="5" type="ORF">MNQ99_15310</name>
</gene>
<accession>A0ABY3W4X3</accession>
<evidence type="ECO:0000313" key="6">
    <source>
        <dbReference type="Proteomes" id="UP000829069"/>
    </source>
</evidence>
<dbReference type="Pfam" id="PF04454">
    <property type="entry name" value="Linocin_M18"/>
    <property type="match status" value="1"/>
</dbReference>
<keyword evidence="6" id="KW-1185">Reference proteome</keyword>
<protein>
    <recommendedName>
        <fullName evidence="4">Type 1 encapsulin shell protein</fullName>
    </recommendedName>
</protein>
<evidence type="ECO:0000256" key="4">
    <source>
        <dbReference type="ARBA" id="ARBA00050023"/>
    </source>
</evidence>
<sequence>MTINHLLREHAPISDGGWRLLDQEARERLTVALGARKMVDFAGPYGWEYSATNLGRTERVTGPAPADGVAARRRGVLPLVEVRAPFKVSRMELLDHDRGAADVDLTDLDEAALQIAIAENSAVFHGWRQVGITGVTSATPHAPIARVPDFNDYPKRVAKAVSALLQVGIGGPFGLALGPGHYTAVVEATEHGGYLLSEHLRKLLGGPIIWAPGVRGAIVMSLRGGDFLFESGQDLSVGYDRHDEEFVYLYIEQSFSFRVATPEAAIHLTGSDG</sequence>
<dbReference type="PIRSF" id="PIRSF019254">
    <property type="entry name" value="CFP29"/>
    <property type="match status" value="1"/>
</dbReference>
<dbReference type="EMBL" id="CP093326">
    <property type="protein sequence ID" value="UNK45285.1"/>
    <property type="molecule type" value="Genomic_DNA"/>
</dbReference>
<proteinExistence type="inferred from homology"/>